<dbReference type="SMART" id="SM00220">
    <property type="entry name" value="S_TKc"/>
    <property type="match status" value="1"/>
</dbReference>
<accession>A0A4R6QJY3</accession>
<evidence type="ECO:0000256" key="1">
    <source>
        <dbReference type="ARBA" id="ARBA00012513"/>
    </source>
</evidence>
<sequence length="493" mass="52108">MKVPERIGKYAISAVLGQGAMGVVYKGFDPHIHRPVAIKTIHRELLGDDDAHASIAARFRNEAQAVGRLQHPGIVAIYEFGEDENTAYIAMEFVEGKNLDQILAATPQLPEGQARRIMEQVLDALECAHKAGVWHRDIKPANLLLTASGQVKLTDFGIARIEHQGLTQVASMIGTPGFMAPEQYIGEGIDHRADLFAAGVVLYRLLTGVQPFTGAAETVMYKIMNEHPKPPSQVSPTPLSGAYDGVINRALAKKAENRFQSAQAFRQALLASAVQAADPGGANDATVIVPPSHWARTVEAAEAPPPASPSGARPTTFAPTSMSTAMLPTGWEAEALSRIERLLAPHVGPMAKLMVRQAAHKNQEVVGLAMELSQHIGQETQRQRFISEALAGSQAAPRSGTQAIAGGTAASGARPAAGTGSGSGSSAAAAEPVTEAIKAHAVTVLTRHLGPIAKIVVKRAADKATSKAQLYQLLLEAASEVDPAKLLNDLRAM</sequence>
<evidence type="ECO:0000259" key="9">
    <source>
        <dbReference type="PROSITE" id="PS50011"/>
    </source>
</evidence>
<keyword evidence="11" id="KW-1185">Reference proteome</keyword>
<dbReference type="OrthoDB" id="9791419at2"/>
<dbReference type="GO" id="GO:0004674">
    <property type="term" value="F:protein serine/threonine kinase activity"/>
    <property type="evidence" value="ECO:0007669"/>
    <property type="project" value="UniProtKB-KW"/>
</dbReference>
<dbReference type="InterPro" id="IPR011009">
    <property type="entry name" value="Kinase-like_dom_sf"/>
</dbReference>
<gene>
    <name evidence="10" type="ORF">DES47_106104</name>
</gene>
<comment type="caution">
    <text evidence="10">The sequence shown here is derived from an EMBL/GenBank/DDBJ whole genome shotgun (WGS) entry which is preliminary data.</text>
</comment>
<evidence type="ECO:0000256" key="2">
    <source>
        <dbReference type="ARBA" id="ARBA00022527"/>
    </source>
</evidence>
<evidence type="ECO:0000313" key="10">
    <source>
        <dbReference type="EMBL" id="TDP62809.1"/>
    </source>
</evidence>
<dbReference type="InterPro" id="IPR017441">
    <property type="entry name" value="Protein_kinase_ATP_BS"/>
</dbReference>
<evidence type="ECO:0000256" key="4">
    <source>
        <dbReference type="ARBA" id="ARBA00022741"/>
    </source>
</evidence>
<dbReference type="AlphaFoldDB" id="A0A4R6QJY3"/>
<dbReference type="PROSITE" id="PS50011">
    <property type="entry name" value="PROTEIN_KINASE_DOM"/>
    <property type="match status" value="1"/>
</dbReference>
<proteinExistence type="predicted"/>
<dbReference type="PANTHER" id="PTHR43289:SF6">
    <property type="entry name" value="SERINE_THREONINE-PROTEIN KINASE NEKL-3"/>
    <property type="match status" value="1"/>
</dbReference>
<evidence type="ECO:0000313" key="11">
    <source>
        <dbReference type="Proteomes" id="UP000295361"/>
    </source>
</evidence>
<evidence type="ECO:0000256" key="8">
    <source>
        <dbReference type="SAM" id="MobiDB-lite"/>
    </source>
</evidence>
<dbReference type="Gene3D" id="3.30.200.20">
    <property type="entry name" value="Phosphorylase Kinase, domain 1"/>
    <property type="match status" value="1"/>
</dbReference>
<feature type="binding site" evidence="7">
    <location>
        <position position="39"/>
    </location>
    <ligand>
        <name>ATP</name>
        <dbReference type="ChEBI" id="CHEBI:30616"/>
    </ligand>
</feature>
<dbReference type="PANTHER" id="PTHR43289">
    <property type="entry name" value="MITOGEN-ACTIVATED PROTEIN KINASE KINASE KINASE 20-RELATED"/>
    <property type="match status" value="1"/>
</dbReference>
<keyword evidence="4 7" id="KW-0547">Nucleotide-binding</keyword>
<dbReference type="EMBL" id="SNXS01000006">
    <property type="protein sequence ID" value="TDP62809.1"/>
    <property type="molecule type" value="Genomic_DNA"/>
</dbReference>
<dbReference type="EC" id="2.7.11.1" evidence="1"/>
<dbReference type="FunFam" id="1.10.510.10:FF:000021">
    <property type="entry name" value="Serine/threonine protein kinase"/>
    <property type="match status" value="1"/>
</dbReference>
<dbReference type="InterPro" id="IPR000719">
    <property type="entry name" value="Prot_kinase_dom"/>
</dbReference>
<name>A0A4R6QJY3_9BURK</name>
<dbReference type="SUPFAM" id="SSF56112">
    <property type="entry name" value="Protein kinase-like (PK-like)"/>
    <property type="match status" value="1"/>
</dbReference>
<dbReference type="InterPro" id="IPR008271">
    <property type="entry name" value="Ser/Thr_kinase_AS"/>
</dbReference>
<dbReference type="PROSITE" id="PS00108">
    <property type="entry name" value="PROTEIN_KINASE_ST"/>
    <property type="match status" value="1"/>
</dbReference>
<dbReference type="Pfam" id="PF26309">
    <property type="entry name" value="DUF8082"/>
    <property type="match status" value="1"/>
</dbReference>
<dbReference type="Pfam" id="PF00069">
    <property type="entry name" value="Pkinase"/>
    <property type="match status" value="1"/>
</dbReference>
<dbReference type="InterPro" id="IPR058395">
    <property type="entry name" value="DUF8082"/>
</dbReference>
<feature type="region of interest" description="Disordered" evidence="8">
    <location>
        <begin position="301"/>
        <end position="322"/>
    </location>
</feature>
<dbReference type="RefSeq" id="WP_133702830.1">
    <property type="nucleotide sequence ID" value="NZ_SNXS01000006.1"/>
</dbReference>
<dbReference type="Gene3D" id="1.10.510.10">
    <property type="entry name" value="Transferase(Phosphotransferase) domain 1"/>
    <property type="match status" value="1"/>
</dbReference>
<dbReference type="CDD" id="cd14014">
    <property type="entry name" value="STKc_PknB_like"/>
    <property type="match status" value="1"/>
</dbReference>
<evidence type="ECO:0000256" key="6">
    <source>
        <dbReference type="ARBA" id="ARBA00022840"/>
    </source>
</evidence>
<dbReference type="PROSITE" id="PS00107">
    <property type="entry name" value="PROTEIN_KINASE_ATP"/>
    <property type="match status" value="1"/>
</dbReference>
<keyword evidence="2" id="KW-0723">Serine/threonine-protein kinase</keyword>
<keyword evidence="3" id="KW-0808">Transferase</keyword>
<evidence type="ECO:0000256" key="7">
    <source>
        <dbReference type="PROSITE-ProRule" id="PRU10141"/>
    </source>
</evidence>
<feature type="domain" description="Protein kinase" evidence="9">
    <location>
        <begin position="10"/>
        <end position="270"/>
    </location>
</feature>
<evidence type="ECO:0000256" key="3">
    <source>
        <dbReference type="ARBA" id="ARBA00022679"/>
    </source>
</evidence>
<organism evidence="10 11">
    <name type="scientific">Roseateles toxinivorans</name>
    <dbReference type="NCBI Taxonomy" id="270368"/>
    <lineage>
        <taxon>Bacteria</taxon>
        <taxon>Pseudomonadati</taxon>
        <taxon>Pseudomonadota</taxon>
        <taxon>Betaproteobacteria</taxon>
        <taxon>Burkholderiales</taxon>
        <taxon>Sphaerotilaceae</taxon>
        <taxon>Roseateles</taxon>
    </lineage>
</organism>
<keyword evidence="6 7" id="KW-0067">ATP-binding</keyword>
<dbReference type="InParanoid" id="A0A4R6QJY3"/>
<feature type="region of interest" description="Disordered" evidence="8">
    <location>
        <begin position="405"/>
        <end position="427"/>
    </location>
</feature>
<dbReference type="Proteomes" id="UP000295361">
    <property type="component" value="Unassembled WGS sequence"/>
</dbReference>
<protein>
    <recommendedName>
        <fullName evidence="1">non-specific serine/threonine protein kinase</fullName>
        <ecNumber evidence="1">2.7.11.1</ecNumber>
    </recommendedName>
</protein>
<dbReference type="GO" id="GO:0005524">
    <property type="term" value="F:ATP binding"/>
    <property type="evidence" value="ECO:0007669"/>
    <property type="project" value="UniProtKB-UniRule"/>
</dbReference>
<keyword evidence="5 10" id="KW-0418">Kinase</keyword>
<evidence type="ECO:0000256" key="5">
    <source>
        <dbReference type="ARBA" id="ARBA00022777"/>
    </source>
</evidence>
<reference evidence="10 11" key="1">
    <citation type="submission" date="2019-03" db="EMBL/GenBank/DDBJ databases">
        <title>Genomic Encyclopedia of Type Strains, Phase IV (KMG-IV): sequencing the most valuable type-strain genomes for metagenomic binning, comparative biology and taxonomic classification.</title>
        <authorList>
            <person name="Goeker M."/>
        </authorList>
    </citation>
    <scope>NUCLEOTIDE SEQUENCE [LARGE SCALE GENOMIC DNA]</scope>
    <source>
        <strain evidence="10 11">DSM 16998</strain>
    </source>
</reference>